<dbReference type="EMBL" id="BLPF01000001">
    <property type="protein sequence ID" value="GFJ77001.1"/>
    <property type="molecule type" value="Genomic_DNA"/>
</dbReference>
<comment type="caution">
    <text evidence="1">The sequence shown here is derived from an EMBL/GenBank/DDBJ whole genome shotgun (WGS) entry which is preliminary data.</text>
</comment>
<evidence type="ECO:0000313" key="1">
    <source>
        <dbReference type="EMBL" id="GFJ77001.1"/>
    </source>
</evidence>
<sequence length="152" mass="16596">MDFREAGPPRQDVAMAEADWNRSDAWIFVSVVIGGGAGRHLRSPNTRRPEGVPLAGVLATAEHLQDAIPARDEVESAIQRLCGTDLVMVQDGFFRLTQSGERLWRTRPRSGLSSTVDTMHGILTRNQPPATDPTWTLTEADYAAAVRAAFAP</sequence>
<accession>A0A6V8K3P2</accession>
<organism evidence="1 2">
    <name type="scientific">Phytohabitans houttuyneae</name>
    <dbReference type="NCBI Taxonomy" id="1076126"/>
    <lineage>
        <taxon>Bacteria</taxon>
        <taxon>Bacillati</taxon>
        <taxon>Actinomycetota</taxon>
        <taxon>Actinomycetes</taxon>
        <taxon>Micromonosporales</taxon>
        <taxon>Micromonosporaceae</taxon>
    </lineage>
</organism>
<proteinExistence type="predicted"/>
<reference evidence="1 2" key="2">
    <citation type="submission" date="2020-03" db="EMBL/GenBank/DDBJ databases">
        <authorList>
            <person name="Ichikawa N."/>
            <person name="Kimura A."/>
            <person name="Kitahashi Y."/>
            <person name="Uohara A."/>
        </authorList>
    </citation>
    <scope>NUCLEOTIDE SEQUENCE [LARGE SCALE GENOMIC DNA]</scope>
    <source>
        <strain evidence="1 2">NBRC 108639</strain>
    </source>
</reference>
<evidence type="ECO:0000313" key="2">
    <source>
        <dbReference type="Proteomes" id="UP000482800"/>
    </source>
</evidence>
<dbReference type="AlphaFoldDB" id="A0A6V8K3P2"/>
<protein>
    <submittedName>
        <fullName evidence="1">Uncharacterized protein</fullName>
    </submittedName>
</protein>
<dbReference type="Proteomes" id="UP000482800">
    <property type="component" value="Unassembled WGS sequence"/>
</dbReference>
<keyword evidence="2" id="KW-1185">Reference proteome</keyword>
<name>A0A6V8K3P2_9ACTN</name>
<reference evidence="1 2" key="1">
    <citation type="submission" date="2020-03" db="EMBL/GenBank/DDBJ databases">
        <title>Whole genome shotgun sequence of Phytohabitans houttuyneae NBRC 108639.</title>
        <authorList>
            <person name="Komaki H."/>
            <person name="Tamura T."/>
        </authorList>
    </citation>
    <scope>NUCLEOTIDE SEQUENCE [LARGE SCALE GENOMIC DNA]</scope>
    <source>
        <strain evidence="1 2">NBRC 108639</strain>
    </source>
</reference>
<gene>
    <name evidence="1" type="ORF">Phou_011810</name>
</gene>